<feature type="active site" description="Proton donor" evidence="16">
    <location>
        <position position="227"/>
    </location>
</feature>
<comment type="pathway">
    <text evidence="4 16">Cell wall biogenesis; peptidoglycan biosynthesis.</text>
</comment>
<dbReference type="Gene3D" id="3.30.43.10">
    <property type="entry name" value="Uridine Diphospho-n-acetylenolpyruvylglucosamine Reductase, domain 2"/>
    <property type="match status" value="1"/>
</dbReference>
<dbReference type="InterPro" id="IPR036635">
    <property type="entry name" value="MurB_C_sf"/>
</dbReference>
<dbReference type="InterPro" id="IPR003170">
    <property type="entry name" value="MurB"/>
</dbReference>
<dbReference type="PANTHER" id="PTHR21071:SF4">
    <property type="entry name" value="UDP-N-ACETYLENOLPYRUVOYLGLUCOSAMINE REDUCTASE"/>
    <property type="match status" value="1"/>
</dbReference>
<dbReference type="InterPro" id="IPR011601">
    <property type="entry name" value="MurB_C"/>
</dbReference>
<keyword evidence="14 16" id="KW-0961">Cell wall biogenesis/degradation</keyword>
<proteinExistence type="inferred from homology"/>
<accession>A0ABP3UGV7</accession>
<evidence type="ECO:0000256" key="8">
    <source>
        <dbReference type="ARBA" id="ARBA00022827"/>
    </source>
</evidence>
<reference evidence="19" key="1">
    <citation type="journal article" date="2019" name="Int. J. Syst. Evol. Microbiol.">
        <title>The Global Catalogue of Microorganisms (GCM) 10K type strain sequencing project: providing services to taxonomists for standard genome sequencing and annotation.</title>
        <authorList>
            <consortium name="The Broad Institute Genomics Platform"/>
            <consortium name="The Broad Institute Genome Sequencing Center for Infectious Disease"/>
            <person name="Wu L."/>
            <person name="Ma J."/>
        </authorList>
    </citation>
    <scope>NUCLEOTIDE SEQUENCE [LARGE SCALE GENOMIC DNA]</scope>
    <source>
        <strain evidence="19">JCM 1407</strain>
    </source>
</reference>
<keyword evidence="11 16" id="KW-0573">Peptidoglycan synthesis</keyword>
<comment type="function">
    <text evidence="2 16">Cell wall formation.</text>
</comment>
<dbReference type="Gene3D" id="3.30.465.10">
    <property type="match status" value="1"/>
</dbReference>
<evidence type="ECO:0000256" key="13">
    <source>
        <dbReference type="ARBA" id="ARBA00023306"/>
    </source>
</evidence>
<keyword evidence="9 16" id="KW-0521">NADP</keyword>
<evidence type="ECO:0000256" key="9">
    <source>
        <dbReference type="ARBA" id="ARBA00022857"/>
    </source>
</evidence>
<dbReference type="PANTHER" id="PTHR21071">
    <property type="entry name" value="UDP-N-ACETYLENOLPYRUVOYLGLUCOSAMINE REDUCTASE"/>
    <property type="match status" value="1"/>
</dbReference>
<evidence type="ECO:0000313" key="18">
    <source>
        <dbReference type="EMBL" id="GAA0733824.1"/>
    </source>
</evidence>
<feature type="domain" description="FAD-binding PCMH-type" evidence="17">
    <location>
        <begin position="34"/>
        <end position="198"/>
    </location>
</feature>
<name>A0ABP3UGV7_9CLOT</name>
<evidence type="ECO:0000256" key="10">
    <source>
        <dbReference type="ARBA" id="ARBA00022960"/>
    </source>
</evidence>
<evidence type="ECO:0000256" key="14">
    <source>
        <dbReference type="ARBA" id="ARBA00023316"/>
    </source>
</evidence>
<dbReference type="InterPro" id="IPR006094">
    <property type="entry name" value="Oxid_FAD_bind_N"/>
</dbReference>
<dbReference type="SUPFAM" id="SSF56194">
    <property type="entry name" value="Uridine diphospho-N-Acetylenolpyruvylglucosamine reductase, MurB, C-terminal domain"/>
    <property type="match status" value="1"/>
</dbReference>
<dbReference type="Proteomes" id="UP001501510">
    <property type="component" value="Unassembled WGS sequence"/>
</dbReference>
<feature type="active site" evidence="16">
    <location>
        <position position="177"/>
    </location>
</feature>
<organism evidence="18 19">
    <name type="scientific">Clostridium oceanicum</name>
    <dbReference type="NCBI Taxonomy" id="1543"/>
    <lineage>
        <taxon>Bacteria</taxon>
        <taxon>Bacillati</taxon>
        <taxon>Bacillota</taxon>
        <taxon>Clostridia</taxon>
        <taxon>Eubacteriales</taxon>
        <taxon>Clostridiaceae</taxon>
        <taxon>Clostridium</taxon>
    </lineage>
</organism>
<evidence type="ECO:0000313" key="19">
    <source>
        <dbReference type="Proteomes" id="UP001501510"/>
    </source>
</evidence>
<dbReference type="PROSITE" id="PS51387">
    <property type="entry name" value="FAD_PCMH"/>
    <property type="match status" value="1"/>
</dbReference>
<evidence type="ECO:0000256" key="6">
    <source>
        <dbReference type="ARBA" id="ARBA00022618"/>
    </source>
</evidence>
<feature type="active site" evidence="16">
    <location>
        <position position="297"/>
    </location>
</feature>
<dbReference type="InterPro" id="IPR016167">
    <property type="entry name" value="FAD-bd_PCMH_sub1"/>
</dbReference>
<evidence type="ECO:0000256" key="16">
    <source>
        <dbReference type="HAMAP-Rule" id="MF_00037"/>
    </source>
</evidence>
<evidence type="ECO:0000256" key="11">
    <source>
        <dbReference type="ARBA" id="ARBA00022984"/>
    </source>
</evidence>
<dbReference type="RefSeq" id="WP_343758555.1">
    <property type="nucleotide sequence ID" value="NZ_BAAACG010000003.1"/>
</dbReference>
<dbReference type="Pfam" id="PF01565">
    <property type="entry name" value="FAD_binding_4"/>
    <property type="match status" value="1"/>
</dbReference>
<evidence type="ECO:0000256" key="4">
    <source>
        <dbReference type="ARBA" id="ARBA00004752"/>
    </source>
</evidence>
<keyword evidence="12 16" id="KW-0560">Oxidoreductase</keyword>
<keyword evidence="5 16" id="KW-0963">Cytoplasm</keyword>
<keyword evidence="13 16" id="KW-0131">Cell cycle</keyword>
<dbReference type="HAMAP" id="MF_00037">
    <property type="entry name" value="MurB"/>
    <property type="match status" value="1"/>
</dbReference>
<protein>
    <recommendedName>
        <fullName evidence="16">UDP-N-acetylenolpyruvoylglucosamine reductase</fullName>
        <ecNumber evidence="16">1.3.1.98</ecNumber>
    </recommendedName>
    <alternativeName>
        <fullName evidence="16">UDP-N-acetylmuramate dehydrogenase</fullName>
    </alternativeName>
</protein>
<keyword evidence="7 16" id="KW-0285">Flavoprotein</keyword>
<sequence length="305" mass="33429">MNQYKKFKEEFESIVGKSNIFIDEPMKKHISFKVGGPADLLVIPTEIDQVKKCISICKENCIPYYIIGNGSNLLVRDGGIRGAVIKLCKLNSITVEGDSITVGGGASLTNVSNVALKNNLGGFEFACGIPGSVGGAVTMNAGAYNGEVAQVIESAKVIDKQGNIKVLDKNHLELGYRMSAIQKYGYIVLEVVFRLHNEQYDHIKDRIVNLNRRRREKQPLEYPSAGSTFKRPQGYFAAKLIEDTGLKGVSVGGAQVSEKHSGFIVNRENATAKDILNLIDVVQSKVKNKFGVDLHTEVRIIGEEK</sequence>
<dbReference type="InterPro" id="IPR036318">
    <property type="entry name" value="FAD-bd_PCMH-like_sf"/>
</dbReference>
<comment type="catalytic activity">
    <reaction evidence="15 16">
        <text>UDP-N-acetyl-alpha-D-muramate + NADP(+) = UDP-N-acetyl-3-O-(1-carboxyvinyl)-alpha-D-glucosamine + NADPH + H(+)</text>
        <dbReference type="Rhea" id="RHEA:12248"/>
        <dbReference type="ChEBI" id="CHEBI:15378"/>
        <dbReference type="ChEBI" id="CHEBI:57783"/>
        <dbReference type="ChEBI" id="CHEBI:58349"/>
        <dbReference type="ChEBI" id="CHEBI:68483"/>
        <dbReference type="ChEBI" id="CHEBI:70757"/>
        <dbReference type="EC" id="1.3.1.98"/>
    </reaction>
</comment>
<dbReference type="InterPro" id="IPR016166">
    <property type="entry name" value="FAD-bd_PCMH"/>
</dbReference>
<evidence type="ECO:0000256" key="12">
    <source>
        <dbReference type="ARBA" id="ARBA00023002"/>
    </source>
</evidence>
<comment type="caution">
    <text evidence="18">The sequence shown here is derived from an EMBL/GenBank/DDBJ whole genome shotgun (WGS) entry which is preliminary data.</text>
</comment>
<dbReference type="EC" id="1.3.1.98" evidence="16"/>
<evidence type="ECO:0000256" key="15">
    <source>
        <dbReference type="ARBA" id="ARBA00048914"/>
    </source>
</evidence>
<evidence type="ECO:0000256" key="5">
    <source>
        <dbReference type="ARBA" id="ARBA00022490"/>
    </source>
</evidence>
<dbReference type="Gene3D" id="3.90.78.10">
    <property type="entry name" value="UDP-N-acetylenolpyruvoylglucosamine reductase, C-terminal domain"/>
    <property type="match status" value="1"/>
</dbReference>
<keyword evidence="19" id="KW-1185">Reference proteome</keyword>
<comment type="cofactor">
    <cofactor evidence="1 16">
        <name>FAD</name>
        <dbReference type="ChEBI" id="CHEBI:57692"/>
    </cofactor>
</comment>
<keyword evidence="6 16" id="KW-0132">Cell division</keyword>
<comment type="similarity">
    <text evidence="16">Belongs to the MurB family.</text>
</comment>
<dbReference type="SUPFAM" id="SSF56176">
    <property type="entry name" value="FAD-binding/transporter-associated domain-like"/>
    <property type="match status" value="1"/>
</dbReference>
<evidence type="ECO:0000256" key="3">
    <source>
        <dbReference type="ARBA" id="ARBA00004496"/>
    </source>
</evidence>
<evidence type="ECO:0000256" key="7">
    <source>
        <dbReference type="ARBA" id="ARBA00022630"/>
    </source>
</evidence>
<evidence type="ECO:0000259" key="17">
    <source>
        <dbReference type="PROSITE" id="PS51387"/>
    </source>
</evidence>
<keyword evidence="10 16" id="KW-0133">Cell shape</keyword>
<dbReference type="NCBIfam" id="NF010480">
    <property type="entry name" value="PRK13905.1"/>
    <property type="match status" value="1"/>
</dbReference>
<dbReference type="InterPro" id="IPR016169">
    <property type="entry name" value="FAD-bd_PCMH_sub2"/>
</dbReference>
<comment type="subcellular location">
    <subcellularLocation>
        <location evidence="3 16">Cytoplasm</location>
    </subcellularLocation>
</comment>
<evidence type="ECO:0000256" key="1">
    <source>
        <dbReference type="ARBA" id="ARBA00001974"/>
    </source>
</evidence>
<gene>
    <name evidence="16 18" type="primary">murB</name>
    <name evidence="18" type="ORF">GCM10008906_05200</name>
</gene>
<keyword evidence="8 16" id="KW-0274">FAD</keyword>
<dbReference type="NCBIfam" id="TIGR00179">
    <property type="entry name" value="murB"/>
    <property type="match status" value="1"/>
</dbReference>
<dbReference type="Pfam" id="PF02873">
    <property type="entry name" value="MurB_C"/>
    <property type="match status" value="1"/>
</dbReference>
<evidence type="ECO:0000256" key="2">
    <source>
        <dbReference type="ARBA" id="ARBA00003921"/>
    </source>
</evidence>
<dbReference type="EMBL" id="BAAACG010000003">
    <property type="protein sequence ID" value="GAA0733824.1"/>
    <property type="molecule type" value="Genomic_DNA"/>
</dbReference>